<reference evidence="1 2" key="1">
    <citation type="submission" date="2024-10" db="EMBL/GenBank/DDBJ databases">
        <title>The Natural Products Discovery Center: Release of the First 8490 Sequenced Strains for Exploring Actinobacteria Biosynthetic Diversity.</title>
        <authorList>
            <person name="Kalkreuter E."/>
            <person name="Kautsar S.A."/>
            <person name="Yang D."/>
            <person name="Bader C.D."/>
            <person name="Teijaro C.N."/>
            <person name="Fluegel L."/>
            <person name="Davis C.M."/>
            <person name="Simpson J.R."/>
            <person name="Lauterbach L."/>
            <person name="Steele A.D."/>
            <person name="Gui C."/>
            <person name="Meng S."/>
            <person name="Li G."/>
            <person name="Viehrig K."/>
            <person name="Ye F."/>
            <person name="Su P."/>
            <person name="Kiefer A.F."/>
            <person name="Nichols A."/>
            <person name="Cepeda A.J."/>
            <person name="Yan W."/>
            <person name="Fan B."/>
            <person name="Jiang Y."/>
            <person name="Adhikari A."/>
            <person name="Zheng C.-J."/>
            <person name="Schuster L."/>
            <person name="Cowan T.M."/>
            <person name="Smanski M.J."/>
            <person name="Chevrette M.G."/>
            <person name="De Carvalho L.P.S."/>
            <person name="Shen B."/>
        </authorList>
    </citation>
    <scope>NUCLEOTIDE SEQUENCE [LARGE SCALE GENOMIC DNA]</scope>
    <source>
        <strain evidence="1 2">NPDC093086</strain>
    </source>
</reference>
<sequence length="43" mass="4392">MTVFASAGPESFLAHVDLHVGEQTDDLADVAAVGTAGIGRVEH</sequence>
<dbReference type="EMBL" id="JBIVPC010000018">
    <property type="protein sequence ID" value="MFJ6040276.1"/>
    <property type="molecule type" value="Genomic_DNA"/>
</dbReference>
<evidence type="ECO:0000313" key="1">
    <source>
        <dbReference type="EMBL" id="MFJ6040276.1"/>
    </source>
</evidence>
<dbReference type="RefSeq" id="WP_267714511.1">
    <property type="nucleotide sequence ID" value="NZ_BEWC01000004.1"/>
</dbReference>
<keyword evidence="2" id="KW-1185">Reference proteome</keyword>
<proteinExistence type="predicted"/>
<dbReference type="GeneID" id="95509302"/>
<name>A0ABW8HHQ5_9ACTN</name>
<evidence type="ECO:0000313" key="2">
    <source>
        <dbReference type="Proteomes" id="UP001617907"/>
    </source>
</evidence>
<organism evidence="1 2">
    <name type="scientific">Streptomyces ardesiacus</name>
    <dbReference type="NCBI Taxonomy" id="285564"/>
    <lineage>
        <taxon>Bacteria</taxon>
        <taxon>Bacillati</taxon>
        <taxon>Actinomycetota</taxon>
        <taxon>Actinomycetes</taxon>
        <taxon>Kitasatosporales</taxon>
        <taxon>Streptomycetaceae</taxon>
        <taxon>Streptomyces</taxon>
    </lineage>
</organism>
<comment type="caution">
    <text evidence="1">The sequence shown here is derived from an EMBL/GenBank/DDBJ whole genome shotgun (WGS) entry which is preliminary data.</text>
</comment>
<protein>
    <submittedName>
        <fullName evidence="1">Uncharacterized protein</fullName>
    </submittedName>
</protein>
<accession>A0ABW8HHQ5</accession>
<gene>
    <name evidence="1" type="ORF">ACIQFM_28930</name>
</gene>
<dbReference type="Proteomes" id="UP001617907">
    <property type="component" value="Unassembled WGS sequence"/>
</dbReference>